<reference evidence="4 5" key="1">
    <citation type="journal article" date="2020" name="Nat. Food">
        <title>A phased Vanilla planifolia genome enables genetic improvement of flavour and production.</title>
        <authorList>
            <person name="Hasing T."/>
            <person name="Tang H."/>
            <person name="Brym M."/>
            <person name="Khazi F."/>
            <person name="Huang T."/>
            <person name="Chambers A.H."/>
        </authorList>
    </citation>
    <scope>NUCLEOTIDE SEQUENCE [LARGE SCALE GENOMIC DNA]</scope>
    <source>
        <tissue evidence="3">Leaf</tissue>
    </source>
</reference>
<comment type="caution">
    <text evidence="3">The sequence shown here is derived from an EMBL/GenBank/DDBJ whole genome shotgun (WGS) entry which is preliminary data.</text>
</comment>
<organism evidence="3 4">
    <name type="scientific">Vanilla planifolia</name>
    <name type="common">Vanilla</name>
    <dbReference type="NCBI Taxonomy" id="51239"/>
    <lineage>
        <taxon>Eukaryota</taxon>
        <taxon>Viridiplantae</taxon>
        <taxon>Streptophyta</taxon>
        <taxon>Embryophyta</taxon>
        <taxon>Tracheophyta</taxon>
        <taxon>Spermatophyta</taxon>
        <taxon>Magnoliopsida</taxon>
        <taxon>Liliopsida</taxon>
        <taxon>Asparagales</taxon>
        <taxon>Orchidaceae</taxon>
        <taxon>Vanilloideae</taxon>
        <taxon>Vanilleae</taxon>
        <taxon>Vanilla</taxon>
    </lineage>
</organism>
<dbReference type="Proteomes" id="UP000636800">
    <property type="component" value="Unassembled WGS sequence"/>
</dbReference>
<accession>A0A835PBK6</accession>
<dbReference type="EMBL" id="JADCNL010000219">
    <property type="protein sequence ID" value="KAG0449084.1"/>
    <property type="molecule type" value="Genomic_DNA"/>
</dbReference>
<evidence type="ECO:0000313" key="4">
    <source>
        <dbReference type="Proteomes" id="UP000636800"/>
    </source>
</evidence>
<dbReference type="Proteomes" id="UP000639772">
    <property type="component" value="Unassembled WGS sequence"/>
</dbReference>
<feature type="region of interest" description="Disordered" evidence="1">
    <location>
        <begin position="84"/>
        <end position="104"/>
    </location>
</feature>
<proteinExistence type="predicted"/>
<dbReference type="EMBL" id="JADCNM010000220">
    <property type="protein sequence ID" value="KAG0449028.1"/>
    <property type="molecule type" value="Genomic_DNA"/>
</dbReference>
<evidence type="ECO:0000313" key="5">
    <source>
        <dbReference type="Proteomes" id="UP000639772"/>
    </source>
</evidence>
<protein>
    <submittedName>
        <fullName evidence="3">Uncharacterized protein</fullName>
    </submittedName>
</protein>
<evidence type="ECO:0000256" key="1">
    <source>
        <dbReference type="SAM" id="MobiDB-lite"/>
    </source>
</evidence>
<evidence type="ECO:0000313" key="3">
    <source>
        <dbReference type="EMBL" id="KAG0449084.1"/>
    </source>
</evidence>
<name>A0A835PBK6_VANPL</name>
<dbReference type="AlphaFoldDB" id="A0A835PBK6"/>
<keyword evidence="4" id="KW-1185">Reference proteome</keyword>
<evidence type="ECO:0000313" key="2">
    <source>
        <dbReference type="EMBL" id="KAG0449028.1"/>
    </source>
</evidence>
<gene>
    <name evidence="2" type="ORF">HPP92_027511</name>
    <name evidence="3" type="ORF">HPP92_027526</name>
</gene>
<sequence length="190" mass="20559">MPFENQPLVRLQVQEKDQVMDINTCRVRFAMENSRKGIDGEAGMLGGDLEDIRQRSGIDSPEGKPEEALLQWALGLGSVRKDQLGMGRRPCSKGSLRGLSRRGATPSPAVPAVAAVAVAVDKGEKEVEGSSIMSPASAPPFWGDLRFGGRNVRLAVGSRRTQWAKQTDENGRSSTWYDMVGSICCTVVIV</sequence>